<evidence type="ECO:0000256" key="6">
    <source>
        <dbReference type="ARBA" id="ARBA00022824"/>
    </source>
</evidence>
<comment type="function">
    <text evidence="1">This protein promotes the GTP-dependent binding of aminoacyl-tRNA to the A-site of ribosomes during protein biosynthesis.</text>
</comment>
<evidence type="ECO:0000256" key="7">
    <source>
        <dbReference type="ARBA" id="ARBA00022989"/>
    </source>
</evidence>
<feature type="region of interest" description="Disordered" evidence="11">
    <location>
        <begin position="148"/>
        <end position="183"/>
    </location>
</feature>
<evidence type="ECO:0000259" key="14">
    <source>
        <dbReference type="PROSITE" id="PS51722"/>
    </source>
</evidence>
<feature type="region of interest" description="Disordered" evidence="11">
    <location>
        <begin position="240"/>
        <end position="261"/>
    </location>
</feature>
<evidence type="ECO:0000256" key="10">
    <source>
        <dbReference type="RuleBase" id="RU363132"/>
    </source>
</evidence>
<feature type="compositionally biased region" description="Basic and acidic residues" evidence="11">
    <location>
        <begin position="502"/>
        <end position="518"/>
    </location>
</feature>
<feature type="region of interest" description="Disordered" evidence="11">
    <location>
        <begin position="560"/>
        <end position="579"/>
    </location>
</feature>
<keyword evidence="7" id="KW-1133">Transmembrane helix</keyword>
<evidence type="ECO:0000256" key="9">
    <source>
        <dbReference type="ARBA" id="ARBA00023136"/>
    </source>
</evidence>
<feature type="region of interest" description="Disordered" evidence="11">
    <location>
        <begin position="278"/>
        <end position="308"/>
    </location>
</feature>
<dbReference type="Pfam" id="PF08268">
    <property type="entry name" value="FBA_3"/>
    <property type="match status" value="4"/>
</dbReference>
<evidence type="ECO:0000256" key="3">
    <source>
        <dbReference type="ARBA" id="ARBA00007249"/>
    </source>
</evidence>
<evidence type="ECO:0000256" key="2">
    <source>
        <dbReference type="ARBA" id="ARBA00004477"/>
    </source>
</evidence>
<dbReference type="InterPro" id="IPR054696">
    <property type="entry name" value="GTP-eEF1A_C"/>
</dbReference>
<feature type="domain" description="Reticulon" evidence="13">
    <location>
        <begin position="1763"/>
        <end position="1871"/>
    </location>
</feature>
<keyword evidence="8" id="KW-0342">GTP-binding</keyword>
<dbReference type="PROSITE" id="PS51722">
    <property type="entry name" value="G_TR_2"/>
    <property type="match status" value="1"/>
</dbReference>
<feature type="region of interest" description="Disordered" evidence="11">
    <location>
        <begin position="487"/>
        <end position="542"/>
    </location>
</feature>
<evidence type="ECO:0000256" key="1">
    <source>
        <dbReference type="ARBA" id="ARBA00003982"/>
    </source>
</evidence>
<feature type="compositionally biased region" description="Polar residues" evidence="11">
    <location>
        <begin position="249"/>
        <end position="261"/>
    </location>
</feature>
<comment type="subcellular location">
    <subcellularLocation>
        <location evidence="2 10">Endoplasmic reticulum membrane</location>
        <topology evidence="2 10">Multi-pass membrane protein</topology>
    </subcellularLocation>
</comment>
<dbReference type="CDD" id="cd03693">
    <property type="entry name" value="EF1_alpha_II"/>
    <property type="match status" value="1"/>
</dbReference>
<dbReference type="Proteomes" id="UP000824890">
    <property type="component" value="Unassembled WGS sequence"/>
</dbReference>
<keyword evidence="9" id="KW-0472">Membrane</keyword>
<evidence type="ECO:0000256" key="11">
    <source>
        <dbReference type="SAM" id="MobiDB-lite"/>
    </source>
</evidence>
<dbReference type="Pfam" id="PF00009">
    <property type="entry name" value="GTP_EFTU"/>
    <property type="match status" value="1"/>
</dbReference>
<dbReference type="InterPro" id="IPR000795">
    <property type="entry name" value="T_Tr_GTP-bd_dom"/>
</dbReference>
<dbReference type="InterPro" id="IPR027417">
    <property type="entry name" value="P-loop_NTPase"/>
</dbReference>
<dbReference type="InterPro" id="IPR009000">
    <property type="entry name" value="Transl_B-barrel_sf"/>
</dbReference>
<dbReference type="PANTHER" id="PTHR36707">
    <property type="entry name" value="T20M3.17 PROTEIN"/>
    <property type="match status" value="1"/>
</dbReference>
<proteinExistence type="inferred from homology"/>
<dbReference type="PROSITE" id="PS00301">
    <property type="entry name" value="G_TR_1"/>
    <property type="match status" value="1"/>
</dbReference>
<dbReference type="SMART" id="SM00256">
    <property type="entry name" value="FBOX"/>
    <property type="match status" value="2"/>
</dbReference>
<dbReference type="InterPro" id="IPR009001">
    <property type="entry name" value="Transl_elong_EF1A/Init_IF2_C"/>
</dbReference>
<dbReference type="InterPro" id="IPR001810">
    <property type="entry name" value="F-box_dom"/>
</dbReference>
<dbReference type="EMBL" id="JAGKQM010000014">
    <property type="protein sequence ID" value="KAH0883368.1"/>
    <property type="molecule type" value="Genomic_DNA"/>
</dbReference>
<protein>
    <recommendedName>
        <fullName evidence="10">Reticulon-like protein</fullName>
    </recommendedName>
</protein>
<feature type="domain" description="F-box" evidence="12">
    <location>
        <begin position="2076"/>
        <end position="2125"/>
    </location>
</feature>
<name>A0ABQ7ZT31_BRANA</name>
<dbReference type="NCBIfam" id="NF008969">
    <property type="entry name" value="PRK12317.1"/>
    <property type="match status" value="1"/>
</dbReference>
<dbReference type="NCBIfam" id="TIGR00483">
    <property type="entry name" value="EF-1_alpha"/>
    <property type="match status" value="1"/>
</dbReference>
<dbReference type="CDD" id="cd01883">
    <property type="entry name" value="EF1_alpha"/>
    <property type="match status" value="1"/>
</dbReference>
<dbReference type="InterPro" id="IPR004539">
    <property type="entry name" value="Transl_elong_EF1A_euk/arc"/>
</dbReference>
<gene>
    <name evidence="15" type="ORF">HID58_059464</name>
</gene>
<feature type="domain" description="Tr-type G" evidence="14">
    <location>
        <begin position="2451"/>
        <end position="2676"/>
    </location>
</feature>
<dbReference type="InterPro" id="IPR013187">
    <property type="entry name" value="F-box-assoc_dom_typ3"/>
</dbReference>
<evidence type="ECO:0000256" key="5">
    <source>
        <dbReference type="ARBA" id="ARBA00022741"/>
    </source>
</evidence>
<organism evidence="15 16">
    <name type="scientific">Brassica napus</name>
    <name type="common">Rape</name>
    <dbReference type="NCBI Taxonomy" id="3708"/>
    <lineage>
        <taxon>Eukaryota</taxon>
        <taxon>Viridiplantae</taxon>
        <taxon>Streptophyta</taxon>
        <taxon>Embryophyta</taxon>
        <taxon>Tracheophyta</taxon>
        <taxon>Spermatophyta</taxon>
        <taxon>Magnoliopsida</taxon>
        <taxon>eudicotyledons</taxon>
        <taxon>Gunneridae</taxon>
        <taxon>Pentapetalae</taxon>
        <taxon>rosids</taxon>
        <taxon>malvids</taxon>
        <taxon>Brassicales</taxon>
        <taxon>Brassicaceae</taxon>
        <taxon>Brassiceae</taxon>
        <taxon>Brassica</taxon>
    </lineage>
</organism>
<dbReference type="Pfam" id="PF00646">
    <property type="entry name" value="F-box"/>
    <property type="match status" value="2"/>
</dbReference>
<dbReference type="SUPFAM" id="SSF50465">
    <property type="entry name" value="EF-Tu/eEF-1alpha/eIF2-gamma C-terminal domain"/>
    <property type="match status" value="1"/>
</dbReference>
<dbReference type="NCBIfam" id="TIGR01640">
    <property type="entry name" value="F_box_assoc_1"/>
    <property type="match status" value="4"/>
</dbReference>
<dbReference type="PROSITE" id="PS50845">
    <property type="entry name" value="RETICULON"/>
    <property type="match status" value="1"/>
</dbReference>
<dbReference type="Gene3D" id="2.40.30.10">
    <property type="entry name" value="Translation factors"/>
    <property type="match status" value="2"/>
</dbReference>
<evidence type="ECO:0000256" key="8">
    <source>
        <dbReference type="ARBA" id="ARBA00023134"/>
    </source>
</evidence>
<dbReference type="InterPro" id="IPR031157">
    <property type="entry name" value="G_TR_CS"/>
</dbReference>
<dbReference type="Pfam" id="PF02453">
    <property type="entry name" value="Reticulon"/>
    <property type="match status" value="1"/>
</dbReference>
<evidence type="ECO:0000259" key="13">
    <source>
        <dbReference type="PROSITE" id="PS50845"/>
    </source>
</evidence>
<feature type="region of interest" description="Disordered" evidence="11">
    <location>
        <begin position="404"/>
        <end position="438"/>
    </location>
</feature>
<dbReference type="InterPro" id="IPR003388">
    <property type="entry name" value="Reticulon"/>
</dbReference>
<evidence type="ECO:0000313" key="16">
    <source>
        <dbReference type="Proteomes" id="UP000824890"/>
    </source>
</evidence>
<keyword evidence="5" id="KW-0547">Nucleotide-binding</keyword>
<sequence>MSFAGGRDGSKGFMKRVTSTFSTKKNKNTTNDPKPLLPRSRSTGSNYESMRLLHGQGKRALPDVNTKRTKSAGVSPQPRRQKIDESGKQFTKLRCFDDSDSVWLSSDCASSSSLLGERRVSVSFHFSLDERVVSWLSNAAKNQGDIITTAENHQKSSKKAKYSSEKNNNKTCPSEESYASPELTLQEEKKVSFSLESEMSLEKSAEIGDPKSKTVAEPLFWPYEQKFDWTPDDILKHFSISPRRKKSTGNKSNGTSPRSMRAQLQTRKLVLKEGCKRKLMFNGPGSSPKQARTIGNKKTKMSKNQQQPIMKSLKRNNSFPASLRNSREEVPVQAAGESVEMCRKTPKKLIMTRRSRTFIEDDFALMNDFSIENAVGLCEFRGREGIDSDFNTDGASYESMRLRQGKKALPDVTAKKTKRTKSACVSPQRRREKIDESRKQQIEDIDSIWLTSDSSSSLLGERKVSVSFHFSLDESIVSWLSNAAKNQEDTKDNHHHHHHQKSSKDAKYSSENIRKDGKYVGTDSAKPCSSHLPENNNKTCEETSSFNRYVSRELTSQSHEEKKVTFSLESDASPSPVISNLWPPTPPITILASALEKVAEIGGSKRRNVVEPLFWPLEQKFDWTTDDIMKHFSMSPQRKKYIGSKSASTSPRSMRAQLHTRKLDLKEGCKRKLMFHGRPGSNSKLTQIPELKQTISSDQPPIKNRLKRNKSLPSRLRNTSEISSKVVPIEATEESVEISREEKKTPKKLVMTQNAVGLCEFRGREGIDSDFNTDCFFRSISLLTADEVLLKIPIDLIIEIFSSLSRGVVAYRSGGRPYSAVPISRSCSSPNRWLAPSYFFACQKESEMIFFSLPQSQNLNEYVSLTAADHHITFPFERVDGISSSVNGYVCISGHQILKGRKTRKDVLVICNPSTGQSFTLPKIPNLKNMKSTAKIYLGYDLIEKQHNVPHYFPKAECICIDSVLYYGALGSNMCHILVCFDVRSEKYSSIKAIQRAIEDAATLVNYKGKLASLMAQPNPLFINGTSTSFEMWILEDPEKHEWSSRIYKFPPVWKDVVAGEVLFFKGVTATNEIVLSPKTSSDLYYVYYYNFDKETIKRVEFQGMRPFRKGWGSGVFTLLNHIRNNRPPNKKSLKKNKSLPSRLRNSSAIWSKVVPIEATEESVEISGEEKSPRKIVMTRKSRTFLEDDFGLMHDFSIENVVGLCEFRGREGIDSDLNTDCFLRSSRLSADELLSKIPIDLVIEIFSRLPLKYIARRRCVSKRWASALGRSDFKELFLTKSLAYPQLLLACQKESELIFLSSPQPKNPDEAVSLIAADHHMTFPFERVDDISISINGYVCITDERILKGRKTPEDVLVICNPSTGQSFTLPKIPKLKKMKRTAKSFFVYDPIEKQHKVLAMARVDGRYVHQVLTLKGTRNLTWRMIECSVPHYYPGPKCICINTVLYYGALGSNKCHILVCFDVRSEMYSSIKAIQRAVEEGATLVNYKGKLASLRAQPNPHAISGTSTSFEMWILEDPEKHEWSSRIYKLPPVWKDVVAGEESITRVEFQGMKGLGFWSFYLTEPCRGRETYLIVLELCNEACSLRILMKTFIFSIDMERIEPVQTIENKVIVGSEERQMKHVWIQNNEGNRADLDLFLKKLNIGCRACYETYYCVVCCYTEEDSRIAWILLRIRSNGPHRLDGDREEICHLDEEIADGDGEDIGARDGDGEEICHLHIYFRSALSRQLLMCCCGGTRRSPQLLRSGCFSSGSTSIFSLSFVTVLLGMIVQFVWSNASGALNRSQSGVSRLVLPKDFFAEVGVTIGTEVNRGLMFLQDLACRGSSKQFLMIAAIGLWLAAMIPYRLQLPNRFVGAHTMPVLYEKYEDEVDVTIRRWILAFSLEFQVEGLGSRSMTKSTCLCVDESTGQSFTLPRMKTRKRTGMRSFLGYDPIEKQHKVLAMTKQDDRVDEHQVLTLRGNGNLAWRRIECSIPHSFPRLNCICISGVLYYASKAPNGSSKQSLLLRESNNKTFPREITPSTWLAFVLNEIIGSPSAISLTLTKKQVSPSGMNSRGCNVSDDPQTICRSSTQLSAIDDFLQKIPIDLAIEIFSRLPLKSIARCRCVSKRWASFLRRSDFTELFLTKSLSHPKLLFACRTQRELLFFSSPQLQHPDENLSTITADHQVSFPFESVYDISSPVNGFVCIRDDLMLKDRKTQELVSVICNPSTRQCFPLPKMNIDPLVKKSTPVRSFLGYDPIEKQDKVLAMIKRYDTVVDHQVLTLRGSGNLTWRKAECGIPHFPPNPDSICIGGVLSEKYSFVKFTEREKYFATLINFQGKLASLMAHPNPLFISGTSTSFEMWILRDPEKHGWYPGIFKLPSMWKDVVAGEELLFRGVTATNEFVLSCNCKSSSEPFHVYYYNFIKETITRVEIQGMGAFERGFSISLFNLAATLSPLCNNHLDNSAMGKEKFHINIVVIGHVDSGKSTTTGHLIYKLGGIDKRVIERFEKEAAEMNKRSFKYAWVLDKLKAERERGITIDIALWKFETTKYYCTVIDAPGHRDFIKNMITGTSQADCAVLIIDSTTGGFEAGISKDGQTREHALLAFTLGVKQMICCCNKMDATTPKYSKARYDEIIKEVSSYLKKVGYNPDKIPFVPISGFEGDNMIERSTNLDWYKGPTLLEALDQINEPKRPSDKPLRLPLQDVYKIGGIGTVPVGRVETGMLKPGMVVTFAPSGLTTEVKSVEMHHESLVEALPGDNVGFNVKNVAVKDLKRGYVASNSKDDPAKGAANFTSQVIIMNHPGQIGNGYAPVLDCHTSHIAVKFSEILTKIDRRSGKEIEKEPKFLKNGDAGMVKMTPTKPMVVETFSEYPPLGRFAVRDMRQTVAVGVIKSVDKKDPTGAKVTKAAVKKGAK</sequence>
<dbReference type="PROSITE" id="PS50181">
    <property type="entry name" value="FBOX"/>
    <property type="match status" value="1"/>
</dbReference>
<dbReference type="Gene3D" id="1.20.1280.50">
    <property type="match status" value="1"/>
</dbReference>
<feature type="compositionally biased region" description="Polar residues" evidence="11">
    <location>
        <begin position="567"/>
        <end position="578"/>
    </location>
</feature>
<dbReference type="HAMAP" id="MF_00118_A">
    <property type="entry name" value="EF_Tu_A"/>
    <property type="match status" value="1"/>
</dbReference>
<dbReference type="CDD" id="cd03705">
    <property type="entry name" value="EF1_alpha_III"/>
    <property type="match status" value="1"/>
</dbReference>
<evidence type="ECO:0000313" key="15">
    <source>
        <dbReference type="EMBL" id="KAH0883368.1"/>
    </source>
</evidence>
<dbReference type="CDD" id="cd22157">
    <property type="entry name" value="F-box_AtFBW1-like"/>
    <property type="match status" value="1"/>
</dbReference>
<dbReference type="Pfam" id="PF22594">
    <property type="entry name" value="GTP-eEF1A_C"/>
    <property type="match status" value="1"/>
</dbReference>
<dbReference type="SUPFAM" id="SSF81383">
    <property type="entry name" value="F-box domain"/>
    <property type="match status" value="2"/>
</dbReference>
<keyword evidence="16" id="KW-1185">Reference proteome</keyword>
<dbReference type="InterPro" id="IPR017451">
    <property type="entry name" value="F-box-assoc_interact_dom"/>
</dbReference>
<evidence type="ECO:0000256" key="4">
    <source>
        <dbReference type="ARBA" id="ARBA00022692"/>
    </source>
</evidence>
<dbReference type="Gene3D" id="3.40.50.300">
    <property type="entry name" value="P-loop containing nucleotide triphosphate hydrolases"/>
    <property type="match status" value="1"/>
</dbReference>
<dbReference type="SUPFAM" id="SSF50447">
    <property type="entry name" value="Translation proteins"/>
    <property type="match status" value="1"/>
</dbReference>
<keyword evidence="4" id="KW-0812">Transmembrane</keyword>
<evidence type="ECO:0000259" key="12">
    <source>
        <dbReference type="PROSITE" id="PS50181"/>
    </source>
</evidence>
<dbReference type="Pfam" id="PF03144">
    <property type="entry name" value="GTP_EFTU_D2"/>
    <property type="match status" value="1"/>
</dbReference>
<comment type="caution">
    <text evidence="15">The sequence shown here is derived from an EMBL/GenBank/DDBJ whole genome shotgun (WGS) entry which is preliminary data.</text>
</comment>
<comment type="similarity">
    <text evidence="3">Belongs to the TRAFAC class translation factor GTPase superfamily. Classic translation factor GTPase family. EF-Tu/EF-1A subfamily.</text>
</comment>
<feature type="region of interest" description="Disordered" evidence="11">
    <location>
        <begin position="1"/>
        <end position="86"/>
    </location>
</feature>
<dbReference type="PRINTS" id="PR00315">
    <property type="entry name" value="ELONGATNFCT"/>
</dbReference>
<keyword evidence="6 10" id="KW-0256">Endoplasmic reticulum</keyword>
<feature type="compositionally biased region" description="Polar residues" evidence="11">
    <location>
        <begin position="532"/>
        <end position="542"/>
    </location>
</feature>
<reference evidence="15 16" key="1">
    <citation type="submission" date="2021-05" db="EMBL/GenBank/DDBJ databases">
        <title>Genome Assembly of Synthetic Allotetraploid Brassica napus Reveals Homoeologous Exchanges between Subgenomes.</title>
        <authorList>
            <person name="Davis J.T."/>
        </authorList>
    </citation>
    <scope>NUCLEOTIDE SEQUENCE [LARGE SCALE GENOMIC DNA]</scope>
    <source>
        <strain evidence="16">cv. Da-Ae</strain>
        <tissue evidence="15">Seedling</tissue>
    </source>
</reference>
<dbReference type="InterPro" id="IPR036047">
    <property type="entry name" value="F-box-like_dom_sf"/>
</dbReference>
<dbReference type="InterPro" id="IPR004161">
    <property type="entry name" value="EFTu-like_2"/>
</dbReference>
<dbReference type="PANTHER" id="PTHR36707:SF4">
    <property type="entry name" value="(RAPE) HYPOTHETICAL PROTEIN"/>
    <property type="match status" value="1"/>
</dbReference>
<accession>A0ABQ7ZT31</accession>
<dbReference type="SUPFAM" id="SSF52540">
    <property type="entry name" value="P-loop containing nucleoside triphosphate hydrolases"/>
    <property type="match status" value="1"/>
</dbReference>